<organism evidence="1 2">
    <name type="scientific">Triticum urartu</name>
    <name type="common">Red wild einkorn</name>
    <name type="synonym">Crithodium urartu</name>
    <dbReference type="NCBI Taxonomy" id="4572"/>
    <lineage>
        <taxon>Eukaryota</taxon>
        <taxon>Viridiplantae</taxon>
        <taxon>Streptophyta</taxon>
        <taxon>Embryophyta</taxon>
        <taxon>Tracheophyta</taxon>
        <taxon>Spermatophyta</taxon>
        <taxon>Magnoliopsida</taxon>
        <taxon>Liliopsida</taxon>
        <taxon>Poales</taxon>
        <taxon>Poaceae</taxon>
        <taxon>BOP clade</taxon>
        <taxon>Pooideae</taxon>
        <taxon>Triticodae</taxon>
        <taxon>Triticeae</taxon>
        <taxon>Triticinae</taxon>
        <taxon>Triticum</taxon>
    </lineage>
</organism>
<keyword evidence="2" id="KW-1185">Reference proteome</keyword>
<dbReference type="EnsemblPlants" id="TuG1812G0400003967.01.T02">
    <property type="protein sequence ID" value="TuG1812G0400003967.01.T02"/>
    <property type="gene ID" value="TuG1812G0400003967.01"/>
</dbReference>
<reference evidence="1" key="3">
    <citation type="submission" date="2022-06" db="UniProtKB">
        <authorList>
            <consortium name="EnsemblPlants"/>
        </authorList>
    </citation>
    <scope>IDENTIFICATION</scope>
</reference>
<dbReference type="Gramene" id="TuG1812G0400003967.01.T02">
    <property type="protein sequence ID" value="TuG1812G0400003967.01.T02"/>
    <property type="gene ID" value="TuG1812G0400003967.01"/>
</dbReference>
<reference evidence="1" key="2">
    <citation type="submission" date="2018-03" db="EMBL/GenBank/DDBJ databases">
        <title>The Triticum urartu genome reveals the dynamic nature of wheat genome evolution.</title>
        <authorList>
            <person name="Ling H."/>
            <person name="Ma B."/>
            <person name="Shi X."/>
            <person name="Liu H."/>
            <person name="Dong L."/>
            <person name="Sun H."/>
            <person name="Cao Y."/>
            <person name="Gao Q."/>
            <person name="Zheng S."/>
            <person name="Li Y."/>
            <person name="Yu Y."/>
            <person name="Du H."/>
            <person name="Qi M."/>
            <person name="Li Y."/>
            <person name="Yu H."/>
            <person name="Cui Y."/>
            <person name="Wang N."/>
            <person name="Chen C."/>
            <person name="Wu H."/>
            <person name="Zhao Y."/>
            <person name="Zhang J."/>
            <person name="Li Y."/>
            <person name="Zhou W."/>
            <person name="Zhang B."/>
            <person name="Hu W."/>
            <person name="Eijk M."/>
            <person name="Tang J."/>
            <person name="Witsenboer H."/>
            <person name="Zhao S."/>
            <person name="Li Z."/>
            <person name="Zhang A."/>
            <person name="Wang D."/>
            <person name="Liang C."/>
        </authorList>
    </citation>
    <scope>NUCLEOTIDE SEQUENCE [LARGE SCALE GENOMIC DNA]</scope>
    <source>
        <strain evidence="1">cv. G1812</strain>
    </source>
</reference>
<evidence type="ECO:0000313" key="2">
    <source>
        <dbReference type="Proteomes" id="UP000015106"/>
    </source>
</evidence>
<dbReference type="AlphaFoldDB" id="A0A8R7UAF5"/>
<name>A0A8R7UAF5_TRIUA</name>
<proteinExistence type="predicted"/>
<accession>A0A8R7UAF5</accession>
<evidence type="ECO:0000313" key="1">
    <source>
        <dbReference type="EnsemblPlants" id="TuG1812G0400003967.01.T02"/>
    </source>
</evidence>
<reference evidence="2" key="1">
    <citation type="journal article" date="2013" name="Nature">
        <title>Draft genome of the wheat A-genome progenitor Triticum urartu.</title>
        <authorList>
            <person name="Ling H.Q."/>
            <person name="Zhao S."/>
            <person name="Liu D."/>
            <person name="Wang J."/>
            <person name="Sun H."/>
            <person name="Zhang C."/>
            <person name="Fan H."/>
            <person name="Li D."/>
            <person name="Dong L."/>
            <person name="Tao Y."/>
            <person name="Gao C."/>
            <person name="Wu H."/>
            <person name="Li Y."/>
            <person name="Cui Y."/>
            <person name="Guo X."/>
            <person name="Zheng S."/>
            <person name="Wang B."/>
            <person name="Yu K."/>
            <person name="Liang Q."/>
            <person name="Yang W."/>
            <person name="Lou X."/>
            <person name="Chen J."/>
            <person name="Feng M."/>
            <person name="Jian J."/>
            <person name="Zhang X."/>
            <person name="Luo G."/>
            <person name="Jiang Y."/>
            <person name="Liu J."/>
            <person name="Wang Z."/>
            <person name="Sha Y."/>
            <person name="Zhang B."/>
            <person name="Wu H."/>
            <person name="Tang D."/>
            <person name="Shen Q."/>
            <person name="Xue P."/>
            <person name="Zou S."/>
            <person name="Wang X."/>
            <person name="Liu X."/>
            <person name="Wang F."/>
            <person name="Yang Y."/>
            <person name="An X."/>
            <person name="Dong Z."/>
            <person name="Zhang K."/>
            <person name="Zhang X."/>
            <person name="Luo M.C."/>
            <person name="Dvorak J."/>
            <person name="Tong Y."/>
            <person name="Wang J."/>
            <person name="Yang H."/>
            <person name="Li Z."/>
            <person name="Wang D."/>
            <person name="Zhang A."/>
            <person name="Wang J."/>
        </authorList>
    </citation>
    <scope>NUCLEOTIDE SEQUENCE</scope>
    <source>
        <strain evidence="2">cv. G1812</strain>
    </source>
</reference>
<sequence length="69" mass="7232">MRRAVGENVGLEIQNIKEVVGGLVMVCLSVDGDSSKGNDAAKMMGATLLEISCNGHHNSKAVTTREMSA</sequence>
<protein>
    <submittedName>
        <fullName evidence="1">Uncharacterized protein</fullName>
    </submittedName>
</protein>
<dbReference type="Proteomes" id="UP000015106">
    <property type="component" value="Chromosome 4"/>
</dbReference>